<dbReference type="STRING" id="1298851.TST_1036"/>
<dbReference type="Pfam" id="PF01881">
    <property type="entry name" value="Cas_Cas6_C"/>
    <property type="match status" value="1"/>
</dbReference>
<dbReference type="InterPro" id="IPR049435">
    <property type="entry name" value="Cas_Cas6_C"/>
</dbReference>
<feature type="domain" description="CRISPR associated protein Cas6 C-terminal" evidence="7">
    <location>
        <begin position="119"/>
        <end position="253"/>
    </location>
</feature>
<feature type="active site" description="Proton acceptor" evidence="6">
    <location>
        <position position="29"/>
    </location>
</feature>
<proteinExistence type="inferred from homology"/>
<feature type="active site" description="Proton donor" evidence="6">
    <location>
        <position position="41"/>
    </location>
</feature>
<dbReference type="NCBIfam" id="TIGR01877">
    <property type="entry name" value="cas_cas6"/>
    <property type="match status" value="1"/>
</dbReference>
<dbReference type="RefSeq" id="WP_068549828.1">
    <property type="nucleotide sequence ID" value="NZ_AP013035.1"/>
</dbReference>
<keyword evidence="2" id="KW-0694">RNA-binding</keyword>
<dbReference type="Proteomes" id="UP000063234">
    <property type="component" value="Chromosome"/>
</dbReference>
<dbReference type="EMBL" id="AP013035">
    <property type="protein sequence ID" value="BAT71830.1"/>
    <property type="molecule type" value="Genomic_DNA"/>
</dbReference>
<dbReference type="KEGG" id="ttk:TST_1036"/>
<evidence type="ECO:0000256" key="3">
    <source>
        <dbReference type="ARBA" id="ARBA00023118"/>
    </source>
</evidence>
<organism evidence="8 9">
    <name type="scientific">Thermosulfidibacter takaii (strain DSM 17441 / JCM 13301 / NBRC 103674 / ABI70S6)</name>
    <dbReference type="NCBI Taxonomy" id="1298851"/>
    <lineage>
        <taxon>Bacteria</taxon>
        <taxon>Pseudomonadati</taxon>
        <taxon>Thermosulfidibacterota</taxon>
        <taxon>Thermosulfidibacteria</taxon>
        <taxon>Thermosulfidibacterales</taxon>
        <taxon>Thermosulfidibacteraceae</taxon>
    </lineage>
</organism>
<evidence type="ECO:0000313" key="8">
    <source>
        <dbReference type="EMBL" id="BAT71830.1"/>
    </source>
</evidence>
<name>A0A0S3QU37_THET7</name>
<dbReference type="OrthoDB" id="9797488at2"/>
<dbReference type="GO" id="GO:0003723">
    <property type="term" value="F:RNA binding"/>
    <property type="evidence" value="ECO:0007669"/>
    <property type="project" value="UniProtKB-KW"/>
</dbReference>
<evidence type="ECO:0000313" key="9">
    <source>
        <dbReference type="Proteomes" id="UP000063234"/>
    </source>
</evidence>
<dbReference type="Gene3D" id="3.30.70.1890">
    <property type="match status" value="1"/>
</dbReference>
<evidence type="ECO:0000256" key="4">
    <source>
        <dbReference type="PIRNR" id="PIRNR005054"/>
    </source>
</evidence>
<dbReference type="InterPro" id="IPR045747">
    <property type="entry name" value="CRISPR-assoc_prot_Cas6_N_sf"/>
</dbReference>
<evidence type="ECO:0000256" key="1">
    <source>
        <dbReference type="ARBA" id="ARBA00005937"/>
    </source>
</evidence>
<comment type="function">
    <text evidence="4">CRISPR (clustered regularly interspaced short palindromic repeat), is an adaptive immune system that provides protection against mobile genetic elements (viruses, transposable elements and conjugative plasmids). CRISPR clusters contain sequences complementary to antecedent mobile elements and target invading nucleic acids. CRISPR clusters are transcribed and processed into CRISPR RNA (crRNA).</text>
</comment>
<gene>
    <name evidence="8" type="ORF">TST_1036</name>
</gene>
<evidence type="ECO:0000256" key="2">
    <source>
        <dbReference type="ARBA" id="ARBA00022884"/>
    </source>
</evidence>
<evidence type="ECO:0000256" key="5">
    <source>
        <dbReference type="PIRSR" id="PIRSR005054-1"/>
    </source>
</evidence>
<reference evidence="9" key="1">
    <citation type="journal article" date="2018" name="Science">
        <title>A primordial and reversible TCA cycle in a facultatively chemolithoautotrophic thermophile.</title>
        <authorList>
            <person name="Nunoura T."/>
            <person name="Chikaraishi Y."/>
            <person name="Izaki R."/>
            <person name="Suwa T."/>
            <person name="Sato T."/>
            <person name="Harada T."/>
            <person name="Mori K."/>
            <person name="Kato Y."/>
            <person name="Miyazaki M."/>
            <person name="Shimamura S."/>
            <person name="Yanagawa K."/>
            <person name="Shuto A."/>
            <person name="Ohkouchi N."/>
            <person name="Fujita N."/>
            <person name="Takaki Y."/>
            <person name="Atomi H."/>
            <person name="Takai K."/>
        </authorList>
    </citation>
    <scope>NUCLEOTIDE SEQUENCE [LARGE SCALE GENOMIC DNA]</scope>
    <source>
        <strain evidence="9">DSM 17441 / JCM 13301 / NBRC 103674 / ABI70S6</strain>
    </source>
</reference>
<dbReference type="PANTHER" id="PTHR36984">
    <property type="entry name" value="CRISPR-ASSOCIATED ENDORIBONUCLEASE CAS6 1"/>
    <property type="match status" value="1"/>
</dbReference>
<feature type="site" description="Transition state stabilizer" evidence="5">
    <location>
        <position position="53"/>
    </location>
</feature>
<evidence type="ECO:0000259" key="7">
    <source>
        <dbReference type="Pfam" id="PF01881"/>
    </source>
</evidence>
<keyword evidence="9" id="KW-1185">Reference proteome</keyword>
<evidence type="ECO:0000256" key="6">
    <source>
        <dbReference type="PIRSR" id="PIRSR005054-50"/>
    </source>
</evidence>
<sequence length="263" mass="30316">MRVVIKFEALNSHFTLPVNYNHIIQGFIYNNIQSTLAAKYHNVGYRYNKRVYKMFVFSRLFSKEKMVKNGTITFKSPVYFKLGAMDSELLESLAVNLLRKEIVELGGNKCRFLSIEVETPVKVEEKVLVKAISPISVHRVLYDATGKRKTYYYSPWERDFSQLILDNLKRKAKALYGEKMELPEVKNPVIVPVKVSSGNQKVVIYKRNPQDRGYVIKGWLGLYELRLPQFYFDIAYSAGFGSRNSLGFGMVDVVISFKCCKNA</sequence>
<dbReference type="CDD" id="cd21140">
    <property type="entry name" value="Cas6_I-like"/>
    <property type="match status" value="1"/>
</dbReference>
<dbReference type="GO" id="GO:0016788">
    <property type="term" value="F:hydrolase activity, acting on ester bonds"/>
    <property type="evidence" value="ECO:0007669"/>
    <property type="project" value="InterPro"/>
</dbReference>
<dbReference type="Gene3D" id="3.30.70.1900">
    <property type="match status" value="1"/>
</dbReference>
<keyword evidence="3" id="KW-0051">Antiviral defense</keyword>
<dbReference type="PIRSF" id="PIRSF005054">
    <property type="entry name" value="PF1131"/>
    <property type="match status" value="1"/>
</dbReference>
<dbReference type="InterPro" id="IPR010156">
    <property type="entry name" value="CRISPR-assoc_prot_Cas6"/>
</dbReference>
<dbReference type="PANTHER" id="PTHR36984:SF1">
    <property type="entry name" value="CRISPR-ASSOCIATED ENDORIBONUCLEASE CAS6 1"/>
    <property type="match status" value="1"/>
</dbReference>
<dbReference type="GO" id="GO:0051607">
    <property type="term" value="P:defense response to virus"/>
    <property type="evidence" value="ECO:0007669"/>
    <property type="project" value="UniProtKB-KW"/>
</dbReference>
<protein>
    <recommendedName>
        <fullName evidence="4">CRISPR-associated endoribonuclease</fullName>
    </recommendedName>
</protein>
<dbReference type="AlphaFoldDB" id="A0A0S3QU37"/>
<dbReference type="Pfam" id="PF21350">
    <property type="entry name" value="Cas6_I-A"/>
    <property type="match status" value="1"/>
</dbReference>
<accession>A0A0S3QU37</accession>
<comment type="similarity">
    <text evidence="1 4">Belongs to the CRISPR-associated protein Cas6/Cse3/CasE family.</text>
</comment>